<name>A0A2G8KEI6_STIJA</name>
<dbReference type="OrthoDB" id="10011371at2759"/>
<comment type="similarity">
    <text evidence="3">Belongs to the GASK family.</text>
</comment>
<reference evidence="6 7" key="1">
    <citation type="journal article" date="2017" name="PLoS Biol.">
        <title>The sea cucumber genome provides insights into morphological evolution and visceral regeneration.</title>
        <authorList>
            <person name="Zhang X."/>
            <person name="Sun L."/>
            <person name="Yuan J."/>
            <person name="Sun Y."/>
            <person name="Gao Y."/>
            <person name="Zhang L."/>
            <person name="Li S."/>
            <person name="Dai H."/>
            <person name="Hamel J.F."/>
            <person name="Liu C."/>
            <person name="Yu Y."/>
            <person name="Liu S."/>
            <person name="Lin W."/>
            <person name="Guo K."/>
            <person name="Jin S."/>
            <person name="Xu P."/>
            <person name="Storey K.B."/>
            <person name="Huan P."/>
            <person name="Zhang T."/>
            <person name="Zhou Y."/>
            <person name="Zhang J."/>
            <person name="Lin C."/>
            <person name="Li X."/>
            <person name="Xing L."/>
            <person name="Huo D."/>
            <person name="Sun M."/>
            <person name="Wang L."/>
            <person name="Mercier A."/>
            <person name="Li F."/>
            <person name="Yang H."/>
            <person name="Xiang J."/>
        </authorList>
    </citation>
    <scope>NUCLEOTIDE SEQUENCE [LARGE SCALE GENOMIC DNA]</scope>
    <source>
        <strain evidence="6">Shaxun</strain>
        <tissue evidence="6">Muscle</tissue>
    </source>
</reference>
<dbReference type="AlphaFoldDB" id="A0A2G8KEI6"/>
<gene>
    <name evidence="6" type="ORF">BSL78_16722</name>
</gene>
<protein>
    <submittedName>
        <fullName evidence="6">Uncharacterized protein</fullName>
    </submittedName>
</protein>
<dbReference type="Proteomes" id="UP000230750">
    <property type="component" value="Unassembled WGS sequence"/>
</dbReference>
<dbReference type="Pfam" id="PF15051">
    <property type="entry name" value="FAM198"/>
    <property type="match status" value="1"/>
</dbReference>
<evidence type="ECO:0000256" key="2">
    <source>
        <dbReference type="ARBA" id="ARBA00004555"/>
    </source>
</evidence>
<accession>A0A2G8KEI6</accession>
<dbReference type="InterPro" id="IPR029207">
    <property type="entry name" value="FAM198"/>
</dbReference>
<dbReference type="GO" id="GO:0005794">
    <property type="term" value="C:Golgi apparatus"/>
    <property type="evidence" value="ECO:0007669"/>
    <property type="project" value="UniProtKB-SubCell"/>
</dbReference>
<keyword evidence="5" id="KW-0472">Membrane</keyword>
<sequence>MNVDKRFLVHILTSKSNPSELVLLDNAGNIGRKADHLNYELLTGIRMIPKSIMENIFAEDLKSRLHRSLQWDTVYWKTIEDDGVNEMVDTIIQRVEKLKLYIKEHNIMAS</sequence>
<dbReference type="EMBL" id="MRZV01000646">
    <property type="protein sequence ID" value="PIK46403.1"/>
    <property type="molecule type" value="Genomic_DNA"/>
</dbReference>
<evidence type="ECO:0000256" key="3">
    <source>
        <dbReference type="ARBA" id="ARBA00007691"/>
    </source>
</evidence>
<keyword evidence="7" id="KW-1185">Reference proteome</keyword>
<evidence type="ECO:0000313" key="6">
    <source>
        <dbReference type="EMBL" id="PIK46403.1"/>
    </source>
</evidence>
<dbReference type="PANTHER" id="PTHR15905:SF5">
    <property type="entry name" value="GOLGI-ASSOCIATED KINASE 1A"/>
    <property type="match status" value="1"/>
</dbReference>
<dbReference type="STRING" id="307972.A0A2G8KEI6"/>
<evidence type="ECO:0000256" key="5">
    <source>
        <dbReference type="ARBA" id="ARBA00023136"/>
    </source>
</evidence>
<comment type="subcellular location">
    <subcellularLocation>
        <location evidence="1">Endomembrane system</location>
    </subcellularLocation>
    <subcellularLocation>
        <location evidence="2">Golgi apparatus</location>
    </subcellularLocation>
</comment>
<evidence type="ECO:0000256" key="1">
    <source>
        <dbReference type="ARBA" id="ARBA00004308"/>
    </source>
</evidence>
<keyword evidence="4" id="KW-0333">Golgi apparatus</keyword>
<organism evidence="6 7">
    <name type="scientific">Stichopus japonicus</name>
    <name type="common">Sea cucumber</name>
    <dbReference type="NCBI Taxonomy" id="307972"/>
    <lineage>
        <taxon>Eukaryota</taxon>
        <taxon>Metazoa</taxon>
        <taxon>Echinodermata</taxon>
        <taxon>Eleutherozoa</taxon>
        <taxon>Echinozoa</taxon>
        <taxon>Holothuroidea</taxon>
        <taxon>Aspidochirotacea</taxon>
        <taxon>Aspidochirotida</taxon>
        <taxon>Stichopodidae</taxon>
        <taxon>Apostichopus</taxon>
    </lineage>
</organism>
<comment type="caution">
    <text evidence="6">The sequence shown here is derived from an EMBL/GenBank/DDBJ whole genome shotgun (WGS) entry which is preliminary data.</text>
</comment>
<dbReference type="PANTHER" id="PTHR15905">
    <property type="entry name" value="GOLGI-ASSOCIATED KINASE 1B-RELATED"/>
    <property type="match status" value="1"/>
</dbReference>
<evidence type="ECO:0000313" key="7">
    <source>
        <dbReference type="Proteomes" id="UP000230750"/>
    </source>
</evidence>
<evidence type="ECO:0000256" key="4">
    <source>
        <dbReference type="ARBA" id="ARBA00023034"/>
    </source>
</evidence>
<proteinExistence type="inferred from homology"/>